<dbReference type="STRING" id="1316194.A0A1Q5UE79"/>
<protein>
    <submittedName>
        <fullName evidence="2">Uncharacterized protein</fullName>
    </submittedName>
</protein>
<keyword evidence="3" id="KW-1185">Reference proteome</keyword>
<organism evidence="2 3">
    <name type="scientific">Penicillium subrubescens</name>
    <dbReference type="NCBI Taxonomy" id="1316194"/>
    <lineage>
        <taxon>Eukaryota</taxon>
        <taxon>Fungi</taxon>
        <taxon>Dikarya</taxon>
        <taxon>Ascomycota</taxon>
        <taxon>Pezizomycotina</taxon>
        <taxon>Eurotiomycetes</taxon>
        <taxon>Eurotiomycetidae</taxon>
        <taxon>Eurotiales</taxon>
        <taxon>Aspergillaceae</taxon>
        <taxon>Penicillium</taxon>
    </lineage>
</organism>
<feature type="region of interest" description="Disordered" evidence="1">
    <location>
        <begin position="49"/>
        <end position="79"/>
    </location>
</feature>
<evidence type="ECO:0000256" key="1">
    <source>
        <dbReference type="SAM" id="MobiDB-lite"/>
    </source>
</evidence>
<comment type="caution">
    <text evidence="2">The sequence shown here is derived from an EMBL/GenBank/DDBJ whole genome shotgun (WGS) entry which is preliminary data.</text>
</comment>
<dbReference type="AlphaFoldDB" id="A0A1Q5UE79"/>
<name>A0A1Q5UE79_9EURO</name>
<gene>
    <name evidence="2" type="ORF">PENSUB_3599</name>
</gene>
<dbReference type="EMBL" id="MNBE01000310">
    <property type="protein sequence ID" value="OKP10779.1"/>
    <property type="molecule type" value="Genomic_DNA"/>
</dbReference>
<proteinExistence type="predicted"/>
<reference evidence="2 3" key="1">
    <citation type="submission" date="2016-10" db="EMBL/GenBank/DDBJ databases">
        <title>Genome sequence of the ascomycete fungus Penicillium subrubescens.</title>
        <authorList>
            <person name="De Vries R.P."/>
            <person name="Peng M."/>
            <person name="Dilokpimol A."/>
            <person name="Hilden K."/>
            <person name="Makela M.R."/>
            <person name="Grigoriev I."/>
            <person name="Riley R."/>
            <person name="Granchi Z."/>
        </authorList>
    </citation>
    <scope>NUCLEOTIDE SEQUENCE [LARGE SCALE GENOMIC DNA]</scope>
    <source>
        <strain evidence="2 3">CBS 132785</strain>
    </source>
</reference>
<evidence type="ECO:0000313" key="3">
    <source>
        <dbReference type="Proteomes" id="UP000186955"/>
    </source>
</evidence>
<sequence>MLKRVNSPFDATSPISKKQCKWKVIEAYKEISAAYAALERPLTAKSASLGSNEDGSASHLGVSHANKNGMDAEGNGGEGFEVTTDDRHGYNREGEWEELPESDLKSFNLAPDGSFIYVQSLWQKFRGFHTSFVVNGQRKKINIGDEIYRSRWYGDIDGWPKPK</sequence>
<accession>A0A1Q5UE79</accession>
<dbReference type="Proteomes" id="UP000186955">
    <property type="component" value="Unassembled WGS sequence"/>
</dbReference>
<evidence type="ECO:0000313" key="2">
    <source>
        <dbReference type="EMBL" id="OKP10779.1"/>
    </source>
</evidence>